<gene>
    <name evidence="2" type="ORF">Sjap_012538</name>
</gene>
<evidence type="ECO:0000313" key="3">
    <source>
        <dbReference type="Proteomes" id="UP001417504"/>
    </source>
</evidence>
<comment type="caution">
    <text evidence="2">The sequence shown here is derived from an EMBL/GenBank/DDBJ whole genome shotgun (WGS) entry which is preliminary data.</text>
</comment>
<protein>
    <submittedName>
        <fullName evidence="2">Uncharacterized protein</fullName>
    </submittedName>
</protein>
<keyword evidence="3" id="KW-1185">Reference proteome</keyword>
<proteinExistence type="predicted"/>
<reference evidence="2 3" key="1">
    <citation type="submission" date="2024-01" db="EMBL/GenBank/DDBJ databases">
        <title>Genome assemblies of Stephania.</title>
        <authorList>
            <person name="Yang L."/>
        </authorList>
    </citation>
    <scope>NUCLEOTIDE SEQUENCE [LARGE SCALE GENOMIC DNA]</scope>
    <source>
        <strain evidence="2">QJT</strain>
        <tissue evidence="2">Leaf</tissue>
    </source>
</reference>
<evidence type="ECO:0000313" key="2">
    <source>
        <dbReference type="EMBL" id="KAK9122936.1"/>
    </source>
</evidence>
<accession>A0AAP0P0G0</accession>
<dbReference type="Proteomes" id="UP001417504">
    <property type="component" value="Unassembled WGS sequence"/>
</dbReference>
<organism evidence="2 3">
    <name type="scientific">Stephania japonica</name>
    <dbReference type="NCBI Taxonomy" id="461633"/>
    <lineage>
        <taxon>Eukaryota</taxon>
        <taxon>Viridiplantae</taxon>
        <taxon>Streptophyta</taxon>
        <taxon>Embryophyta</taxon>
        <taxon>Tracheophyta</taxon>
        <taxon>Spermatophyta</taxon>
        <taxon>Magnoliopsida</taxon>
        <taxon>Ranunculales</taxon>
        <taxon>Menispermaceae</taxon>
        <taxon>Menispermoideae</taxon>
        <taxon>Cissampelideae</taxon>
        <taxon>Stephania</taxon>
    </lineage>
</organism>
<name>A0AAP0P0G0_9MAGN</name>
<dbReference type="EMBL" id="JBBNAE010000005">
    <property type="protein sequence ID" value="KAK9122936.1"/>
    <property type="molecule type" value="Genomic_DNA"/>
</dbReference>
<dbReference type="AlphaFoldDB" id="A0AAP0P0G0"/>
<evidence type="ECO:0000256" key="1">
    <source>
        <dbReference type="SAM" id="MobiDB-lite"/>
    </source>
</evidence>
<feature type="region of interest" description="Disordered" evidence="1">
    <location>
        <begin position="33"/>
        <end position="65"/>
    </location>
</feature>
<sequence>MTREEVSRVATFRNSKFVVYLGEILLGCVRRSRRGPRRRGHGGADEGTEEQMRVRRSGGGRGGADSKNCGIAVFKFSKPPQNWRIDRHNCAAILPGNPVSLHLFGPNPHESLKRNSALLFGLEWLRDEGLLSVVRGGYRRLVLET</sequence>